<reference evidence="1 2" key="1">
    <citation type="journal article" date="2016" name="Genome Announc.">
        <title>Draft Genome Sequence of Planomonospora sphaerica JCM9374, a Rare Actinomycete.</title>
        <authorList>
            <person name="Dohra H."/>
            <person name="Suzuki T."/>
            <person name="Inoue Y."/>
            <person name="Kodani S."/>
        </authorList>
    </citation>
    <scope>NUCLEOTIDE SEQUENCE [LARGE SCALE GENOMIC DNA]</scope>
    <source>
        <strain evidence="1 2">JCM 9374</strain>
    </source>
</reference>
<sequence length="74" mass="7946">MRCRDETALLGHLQEQGRAEELDDGEEFGDVYVFFVTGAAEETLPAVRSPAGQCARARTAVATAAPPRGDRVIV</sequence>
<evidence type="ECO:0000313" key="1">
    <source>
        <dbReference type="EMBL" id="GAT68620.1"/>
    </source>
</evidence>
<reference evidence="2" key="2">
    <citation type="submission" date="2016-04" db="EMBL/GenBank/DDBJ databases">
        <title>Planomonospora sphaerica JCM9374 whole genome shotgun sequence.</title>
        <authorList>
            <person name="Suzuki T."/>
            <person name="Dohra H."/>
            <person name="Kodani S."/>
        </authorList>
    </citation>
    <scope>NUCLEOTIDE SEQUENCE [LARGE SCALE GENOMIC DNA]</scope>
    <source>
        <strain evidence="2">JCM 9374</strain>
    </source>
</reference>
<keyword evidence="2" id="KW-1185">Reference proteome</keyword>
<organism evidence="1 2">
    <name type="scientific">Planomonospora sphaerica</name>
    <dbReference type="NCBI Taxonomy" id="161355"/>
    <lineage>
        <taxon>Bacteria</taxon>
        <taxon>Bacillati</taxon>
        <taxon>Actinomycetota</taxon>
        <taxon>Actinomycetes</taxon>
        <taxon>Streptosporangiales</taxon>
        <taxon>Streptosporangiaceae</taxon>
        <taxon>Planomonospora</taxon>
    </lineage>
</organism>
<dbReference type="EMBL" id="BDCX01000010">
    <property type="protein sequence ID" value="GAT68620.1"/>
    <property type="molecule type" value="Genomic_DNA"/>
</dbReference>
<evidence type="ECO:0000313" key="2">
    <source>
        <dbReference type="Proteomes" id="UP000077701"/>
    </source>
</evidence>
<comment type="caution">
    <text evidence="1">The sequence shown here is derived from an EMBL/GenBank/DDBJ whole genome shotgun (WGS) entry which is preliminary data.</text>
</comment>
<dbReference type="RefSeq" id="WP_068899307.1">
    <property type="nucleotide sequence ID" value="NZ_BDCX01000010.1"/>
</dbReference>
<accession>A0A171DI46</accession>
<dbReference type="AlphaFoldDB" id="A0A171DI46"/>
<name>A0A171DI46_9ACTN</name>
<protein>
    <submittedName>
        <fullName evidence="1">Uncharacterized protein</fullName>
    </submittedName>
</protein>
<dbReference type="Proteomes" id="UP000077701">
    <property type="component" value="Unassembled WGS sequence"/>
</dbReference>
<dbReference type="OrthoDB" id="3389824at2"/>
<proteinExistence type="predicted"/>
<gene>
    <name evidence="1" type="ORF">PS9374_04285</name>
</gene>